<protein>
    <recommendedName>
        <fullName evidence="1">SnoaL-like domain-containing protein</fullName>
    </recommendedName>
</protein>
<feature type="domain" description="SnoaL-like" evidence="1">
    <location>
        <begin position="96"/>
        <end position="191"/>
    </location>
</feature>
<reference evidence="2 3" key="1">
    <citation type="journal article" date="2015" name="Proc. Natl. Acad. Sci. U.S.A.">
        <title>The resurrection genome of Boea hygrometrica: A blueprint for survival of dehydration.</title>
        <authorList>
            <person name="Xiao L."/>
            <person name="Yang G."/>
            <person name="Zhang L."/>
            <person name="Yang X."/>
            <person name="Zhao S."/>
            <person name="Ji Z."/>
            <person name="Zhou Q."/>
            <person name="Hu M."/>
            <person name="Wang Y."/>
            <person name="Chen M."/>
            <person name="Xu Y."/>
            <person name="Jin H."/>
            <person name="Xiao X."/>
            <person name="Hu G."/>
            <person name="Bao F."/>
            <person name="Hu Y."/>
            <person name="Wan P."/>
            <person name="Li L."/>
            <person name="Deng X."/>
            <person name="Kuang T."/>
            <person name="Xiang C."/>
            <person name="Zhu J.K."/>
            <person name="Oliver M.J."/>
            <person name="He Y."/>
        </authorList>
    </citation>
    <scope>NUCLEOTIDE SEQUENCE [LARGE SCALE GENOMIC DNA]</scope>
    <source>
        <strain evidence="3">cv. XS01</strain>
    </source>
</reference>
<dbReference type="Proteomes" id="UP000250235">
    <property type="component" value="Unassembled WGS sequence"/>
</dbReference>
<dbReference type="Gene3D" id="3.10.450.50">
    <property type="match status" value="1"/>
</dbReference>
<gene>
    <name evidence="2" type="ORF">F511_05987</name>
</gene>
<dbReference type="PANTHER" id="PTHR33698:SF3">
    <property type="entry name" value="OS09G0266000 PROTEIN"/>
    <property type="match status" value="1"/>
</dbReference>
<evidence type="ECO:0000259" key="1">
    <source>
        <dbReference type="Pfam" id="PF12680"/>
    </source>
</evidence>
<dbReference type="InterPro" id="IPR032710">
    <property type="entry name" value="NTF2-like_dom_sf"/>
</dbReference>
<evidence type="ECO:0000313" key="3">
    <source>
        <dbReference type="Proteomes" id="UP000250235"/>
    </source>
</evidence>
<dbReference type="PANTHER" id="PTHR33698">
    <property type="entry name" value="NUCLEAR TRANSPORT FACTOR 2 (NTF2)-LIKE PROTEIN"/>
    <property type="match status" value="1"/>
</dbReference>
<dbReference type="EMBL" id="KQ987720">
    <property type="protein sequence ID" value="KZV57113.1"/>
    <property type="molecule type" value="Genomic_DNA"/>
</dbReference>
<organism evidence="2 3">
    <name type="scientific">Dorcoceras hygrometricum</name>
    <dbReference type="NCBI Taxonomy" id="472368"/>
    <lineage>
        <taxon>Eukaryota</taxon>
        <taxon>Viridiplantae</taxon>
        <taxon>Streptophyta</taxon>
        <taxon>Embryophyta</taxon>
        <taxon>Tracheophyta</taxon>
        <taxon>Spermatophyta</taxon>
        <taxon>Magnoliopsida</taxon>
        <taxon>eudicotyledons</taxon>
        <taxon>Gunneridae</taxon>
        <taxon>Pentapetalae</taxon>
        <taxon>asterids</taxon>
        <taxon>lamiids</taxon>
        <taxon>Lamiales</taxon>
        <taxon>Gesneriaceae</taxon>
        <taxon>Didymocarpoideae</taxon>
        <taxon>Trichosporeae</taxon>
        <taxon>Loxocarpinae</taxon>
        <taxon>Dorcoceras</taxon>
    </lineage>
</organism>
<dbReference type="SUPFAM" id="SSF54427">
    <property type="entry name" value="NTF2-like"/>
    <property type="match status" value="1"/>
</dbReference>
<dbReference type="Pfam" id="PF12680">
    <property type="entry name" value="SnoaL_2"/>
    <property type="match status" value="1"/>
</dbReference>
<name>A0A2Z7DHG9_9LAMI</name>
<evidence type="ECO:0000313" key="2">
    <source>
        <dbReference type="EMBL" id="KZV57113.1"/>
    </source>
</evidence>
<dbReference type="InterPro" id="IPR037401">
    <property type="entry name" value="SnoaL-like"/>
</dbReference>
<accession>A0A2Z7DHG9</accession>
<sequence length="200" mass="22828">MEYDDYASNSTSRVRIIEVYIPKDQGENLAEKVVNSSTAPTVRLSLAYHNYRLAPPQIPRTHDSLHPPFPTTRYANGRRRAVLRRATTIDSASTVVTKFYDGINRRDLAVVEEFIDQNCVYEDLIFPKPFVGRKAILEFFDKFVNSISSDLQFAIDDISEEDASAVGVAWHLEWKGKVFPFSKGCSFYRLDVINGQRQIV</sequence>
<dbReference type="OrthoDB" id="201750at2759"/>
<dbReference type="AlphaFoldDB" id="A0A2Z7DHG9"/>
<keyword evidence="3" id="KW-1185">Reference proteome</keyword>
<proteinExistence type="predicted"/>